<evidence type="ECO:0000256" key="3">
    <source>
        <dbReference type="ARBA" id="ARBA00022737"/>
    </source>
</evidence>
<evidence type="ECO:0000313" key="7">
    <source>
        <dbReference type="EMBL" id="KJL42840.1"/>
    </source>
</evidence>
<evidence type="ECO:0000256" key="2">
    <source>
        <dbReference type="ARBA" id="ARBA00001271"/>
    </source>
</evidence>
<keyword evidence="5 7" id="KW-0326">Glycosidase</keyword>
<dbReference type="InterPro" id="IPR056441">
    <property type="entry name" value="Beta-barrel_GLAA-B_II"/>
</dbReference>
<dbReference type="EC" id="3.2.1.-" evidence="7"/>
<keyword evidence="4 7" id="KW-0378">Hydrolase</keyword>
<comment type="catalytic activity">
    <reaction evidence="1">
        <text>Hydrolysis of terminal, non-reducing alpha-D-galactose residues in alpha-D-galactosides, including galactose oligosaccharides, galactomannans and galactolipids.</text>
        <dbReference type="EC" id="3.2.1.22"/>
    </reaction>
</comment>
<dbReference type="AlphaFoldDB" id="A0A0M2H8F3"/>
<name>A0A0M2H8F3_MICTR</name>
<dbReference type="PATRIC" id="fig|69370.6.peg.1837"/>
<evidence type="ECO:0000256" key="4">
    <source>
        <dbReference type="ARBA" id="ARBA00022801"/>
    </source>
</evidence>
<dbReference type="SMART" id="SM00710">
    <property type="entry name" value="PbH1"/>
    <property type="match status" value="4"/>
</dbReference>
<comment type="caution">
    <text evidence="7">The sequence shown here is derived from an EMBL/GenBank/DDBJ whole genome shotgun (WGS) entry which is preliminary data.</text>
</comment>
<accession>A0A0M2H8F3</accession>
<feature type="domain" description="GLAA-B beta-barrel" evidence="6">
    <location>
        <begin position="338"/>
        <end position="378"/>
    </location>
</feature>
<dbReference type="InterPro" id="IPR012334">
    <property type="entry name" value="Pectin_lyas_fold"/>
</dbReference>
<keyword evidence="3" id="KW-0677">Repeat</keyword>
<comment type="catalytic activity">
    <reaction evidence="2">
        <text>Hydrolysis of terminal, non-reducing branched (1-&gt;3)-alpha-D-galactosidic residues, producing free D-galactose.</text>
        <dbReference type="EC" id="3.2.1.n1"/>
    </reaction>
</comment>
<reference evidence="7 8" key="1">
    <citation type="submission" date="2015-02" db="EMBL/GenBank/DDBJ databases">
        <title>Draft genome sequences of ten Microbacterium spp. with emphasis on heavy metal contaminated environments.</title>
        <authorList>
            <person name="Corretto E."/>
        </authorList>
    </citation>
    <scope>NUCLEOTIDE SEQUENCE [LARGE SCALE GENOMIC DNA]</scope>
    <source>
        <strain evidence="7 8">DSM 8608</strain>
    </source>
</reference>
<evidence type="ECO:0000259" key="6">
    <source>
        <dbReference type="Pfam" id="PF23764"/>
    </source>
</evidence>
<dbReference type="EMBL" id="JYJA01000033">
    <property type="protein sequence ID" value="KJL42840.1"/>
    <property type="molecule type" value="Genomic_DNA"/>
</dbReference>
<sequence>MAVALDVRDFGFQPGVTADAGPSLRSALQAARGGARLELVAADYHVWPETSVHRELFVSNTVGTDPRFATKSLGLVLDGVEDLVVTAPGARLVVHGRQTALAVIDSRRVVVDGLEIDWAVPTVVDVTVAEAGAGADGGWRLLTVPACTRFRVDGTDVVWLSERSPSTGEHYWSGRNALAYSQTCDLATGRVRRARCPLFDDVARIEVIDDRTMRVSYLTSSVPEDRGLVYQLRETDRDHPGMLVLDSAEVAMRRMRIRYLHGFGIVAQNGRDLTLDRVVFRPPEGTGRVTAGFADFVQCSGMQGRVDIRDCEFDGPHDDAINIHGTYLAVTDADGNAIDLAYMHDETAGFPPFAPGDEIELVERRTLRPVHATTVAAATGPTGRDSASLAAPMRARLVDALPAAVLAQARAGELAAENTTRTPEVTIDGCRFRRIPTRAILVTTRRPVRIQGCRFESIAMPCIQIAADATGWWESGPVRDVRVEGNTFRDVVSGVLEVAPGVASDAPPVHDAVRFEHNDVELAEALLADMRGLRSFVARDNAVRWSTGATVSREAPVIRAAAAVHVEWRAGGASSLHPVVRRPSWVTRPPGFPPGLREAHGLLQARAVVEHLVAADVARAGDAATQHRGQGAARDDGDAHAAYAADLVDRGEHVLVGEHDDRAAEAHAGGA</sequence>
<dbReference type="Proteomes" id="UP000034098">
    <property type="component" value="Unassembled WGS sequence"/>
</dbReference>
<protein>
    <submittedName>
        <fullName evidence="7">Alpha-1,3-galactosidase A</fullName>
        <ecNumber evidence="7">3.2.1.-</ecNumber>
    </submittedName>
</protein>
<dbReference type="Gene3D" id="2.160.20.10">
    <property type="entry name" value="Single-stranded right-handed beta-helix, Pectin lyase-like"/>
    <property type="match status" value="1"/>
</dbReference>
<dbReference type="InterPro" id="IPR011050">
    <property type="entry name" value="Pectin_lyase_fold/virulence"/>
</dbReference>
<evidence type="ECO:0000256" key="1">
    <source>
        <dbReference type="ARBA" id="ARBA00001255"/>
    </source>
</evidence>
<gene>
    <name evidence="7" type="primary">glaA</name>
    <name evidence="7" type="ORF">RS82_01805</name>
</gene>
<organism evidence="7 8">
    <name type="scientific">Microbacterium trichothecenolyticum</name>
    <name type="common">Aureobacterium trichothecenolyticum</name>
    <dbReference type="NCBI Taxonomy" id="69370"/>
    <lineage>
        <taxon>Bacteria</taxon>
        <taxon>Bacillati</taxon>
        <taxon>Actinomycetota</taxon>
        <taxon>Actinomycetes</taxon>
        <taxon>Micrococcales</taxon>
        <taxon>Microbacteriaceae</taxon>
        <taxon>Microbacterium</taxon>
    </lineage>
</organism>
<dbReference type="GO" id="GO:0004557">
    <property type="term" value="F:alpha-galactosidase activity"/>
    <property type="evidence" value="ECO:0007669"/>
    <property type="project" value="UniProtKB-EC"/>
</dbReference>
<proteinExistence type="predicted"/>
<keyword evidence="8" id="KW-1185">Reference proteome</keyword>
<dbReference type="Pfam" id="PF23764">
    <property type="entry name" value="Beta-barrel_GLAA-B_II"/>
    <property type="match status" value="1"/>
</dbReference>
<dbReference type="InterPro" id="IPR006626">
    <property type="entry name" value="PbH1"/>
</dbReference>
<evidence type="ECO:0000313" key="8">
    <source>
        <dbReference type="Proteomes" id="UP000034098"/>
    </source>
</evidence>
<dbReference type="SUPFAM" id="SSF51126">
    <property type="entry name" value="Pectin lyase-like"/>
    <property type="match status" value="1"/>
</dbReference>
<evidence type="ECO:0000256" key="5">
    <source>
        <dbReference type="ARBA" id="ARBA00023295"/>
    </source>
</evidence>